<sequence length="210" mass="23547">MRNALLCLLLLTGMARADGDRAGVFDYYVLSLSWSPTWCALEGDSRNSPQCDPARDHGWVLHGLWPQYHRGYPANCPSTARNPTRTETAQMADIMGTSGLAWYQWQKHGRCTGLSSQRYFSTARAAYDAVNRPEVFRKLTDPVRLPARVVEEAFLKANPAWEPDMITITCKAGRIQEARLCLSKALDPVPCGQDVVRDCRADDALFDPIR</sequence>
<dbReference type="Proteomes" id="UP000198796">
    <property type="component" value="Unassembled WGS sequence"/>
</dbReference>
<dbReference type="PROSITE" id="PS00530">
    <property type="entry name" value="RNASE_T2_1"/>
    <property type="match status" value="1"/>
</dbReference>
<dbReference type="Pfam" id="PF00445">
    <property type="entry name" value="Ribonuclease_T2"/>
    <property type="match status" value="1"/>
</dbReference>
<dbReference type="CDD" id="cd01062">
    <property type="entry name" value="RNase_T2_prok"/>
    <property type="match status" value="1"/>
</dbReference>
<dbReference type="OrthoDB" id="4720638at2"/>
<evidence type="ECO:0000313" key="4">
    <source>
        <dbReference type="EMBL" id="SFB01173.1"/>
    </source>
</evidence>
<reference evidence="4 5" key="1">
    <citation type="submission" date="2016-10" db="EMBL/GenBank/DDBJ databases">
        <authorList>
            <person name="de Groot N.N."/>
        </authorList>
    </citation>
    <scope>NUCLEOTIDE SEQUENCE [LARGE SCALE GENOMIC DNA]</scope>
    <source>
        <strain evidence="4 5">DSM 29316</strain>
    </source>
</reference>
<feature type="signal peptide" evidence="3">
    <location>
        <begin position="1"/>
        <end position="17"/>
    </location>
</feature>
<dbReference type="PANTHER" id="PTHR11240">
    <property type="entry name" value="RIBONUCLEASE T2"/>
    <property type="match status" value="1"/>
</dbReference>
<dbReference type="GO" id="GO:0003723">
    <property type="term" value="F:RNA binding"/>
    <property type="evidence" value="ECO:0007669"/>
    <property type="project" value="InterPro"/>
</dbReference>
<dbReference type="SUPFAM" id="SSF55895">
    <property type="entry name" value="Ribonuclease Rh-like"/>
    <property type="match status" value="1"/>
</dbReference>
<proteinExistence type="inferred from homology"/>
<dbReference type="Gene3D" id="3.90.730.10">
    <property type="entry name" value="Ribonuclease T2-like"/>
    <property type="match status" value="1"/>
</dbReference>
<organism evidence="4 5">
    <name type="scientific">Poseidonocella pacifica</name>
    <dbReference type="NCBI Taxonomy" id="871651"/>
    <lineage>
        <taxon>Bacteria</taxon>
        <taxon>Pseudomonadati</taxon>
        <taxon>Pseudomonadota</taxon>
        <taxon>Alphaproteobacteria</taxon>
        <taxon>Rhodobacterales</taxon>
        <taxon>Roseobacteraceae</taxon>
        <taxon>Poseidonocella</taxon>
    </lineage>
</organism>
<protein>
    <submittedName>
        <fullName evidence="4">Ribonuclease T2</fullName>
    </submittedName>
</protein>
<accession>A0A1I0XMG7</accession>
<evidence type="ECO:0000313" key="5">
    <source>
        <dbReference type="Proteomes" id="UP000198796"/>
    </source>
</evidence>
<evidence type="ECO:0000256" key="3">
    <source>
        <dbReference type="SAM" id="SignalP"/>
    </source>
</evidence>
<dbReference type="InterPro" id="IPR018188">
    <property type="entry name" value="RNase_T2_His_AS_1"/>
</dbReference>
<dbReference type="GO" id="GO:0033897">
    <property type="term" value="F:ribonuclease T2 activity"/>
    <property type="evidence" value="ECO:0007669"/>
    <property type="project" value="InterPro"/>
</dbReference>
<comment type="similarity">
    <text evidence="1 2">Belongs to the RNase T2 family.</text>
</comment>
<dbReference type="AlphaFoldDB" id="A0A1I0XMG7"/>
<name>A0A1I0XMG7_9RHOB</name>
<evidence type="ECO:0000256" key="2">
    <source>
        <dbReference type="RuleBase" id="RU004328"/>
    </source>
</evidence>
<dbReference type="RefSeq" id="WP_092064882.1">
    <property type="nucleotide sequence ID" value="NZ_FOJU01000003.1"/>
</dbReference>
<dbReference type="GO" id="GO:0006401">
    <property type="term" value="P:RNA catabolic process"/>
    <property type="evidence" value="ECO:0007669"/>
    <property type="project" value="UniProtKB-ARBA"/>
</dbReference>
<keyword evidence="3" id="KW-0732">Signal</keyword>
<dbReference type="InterPro" id="IPR039378">
    <property type="entry name" value="RNase_T2_prok"/>
</dbReference>
<dbReference type="EMBL" id="FOJU01000003">
    <property type="protein sequence ID" value="SFB01173.1"/>
    <property type="molecule type" value="Genomic_DNA"/>
</dbReference>
<dbReference type="STRING" id="871651.SAMN05421688_2358"/>
<dbReference type="InterPro" id="IPR036430">
    <property type="entry name" value="RNase_T2-like_sf"/>
</dbReference>
<feature type="chain" id="PRO_5011571802" evidence="3">
    <location>
        <begin position="18"/>
        <end position="210"/>
    </location>
</feature>
<gene>
    <name evidence="4" type="ORF">SAMN05421688_2358</name>
</gene>
<evidence type="ECO:0000256" key="1">
    <source>
        <dbReference type="ARBA" id="ARBA00007469"/>
    </source>
</evidence>
<keyword evidence="5" id="KW-1185">Reference proteome</keyword>
<dbReference type="PANTHER" id="PTHR11240:SF22">
    <property type="entry name" value="RIBONUCLEASE T2"/>
    <property type="match status" value="1"/>
</dbReference>
<dbReference type="InterPro" id="IPR001568">
    <property type="entry name" value="RNase_T2-like"/>
</dbReference>